<dbReference type="RefSeq" id="WP_148605269.1">
    <property type="nucleotide sequence ID" value="NZ_RXYB01000019.1"/>
</dbReference>
<organism evidence="4 5">
    <name type="scientific">Acetobacterium tundrae</name>
    <dbReference type="NCBI Taxonomy" id="132932"/>
    <lineage>
        <taxon>Bacteria</taxon>
        <taxon>Bacillati</taxon>
        <taxon>Bacillota</taxon>
        <taxon>Clostridia</taxon>
        <taxon>Eubacteriales</taxon>
        <taxon>Eubacteriaceae</taxon>
        <taxon>Acetobacterium</taxon>
    </lineage>
</organism>
<sequence>MNPKDYKFIGKNVQRKDAKDIVTGKAVFLDDFTLPKMIFGRSLKSPHPHALIKEIDVEAARNLKGVHAVLTYKDVSQDYKMGWPPQKPVLGQKMMYVGDTVALVAAETTEIANEAIDLIKVEYEVLPYVLDGLEALKDGAPQLYEEFDHNIVSPGYPPFQKDGDFWHLERGDLEQGFKDCVFIAEDTVAFDKKPAPLAPEPPGAIARYEGAENYTVWATSQSGYILKILNSSVIPDSDLTVKTFNVGGSYGNKQSLTVPVMSAVLLSKVTDRPVRFFQTKVEQMTAYETRLGSQVKAKIGMDKDGIVRAVKADWTVDTGAFCNATQGQVGVGIGEAQLTMAKCQNWDLDTNIVVTNKQPAGIVRGYGGQELNSCLSLLIGRTMRAGNFDPVEVYKKNYVSDGDEYIWRDGRKWKAHSIDYTKAIEASAEKFKWTEKWKGWGTPTWTSEDGNIVRGVGCGIIGNADVGEDNTEAYVRVSPDLFGSKAHVIMQVNVTESGMGQRSNLAKMVAEVMNVPYEQVQITDPDTMQNPTGFGLCGSRGTITYGRAVSNAAADARRQLFELAEPYLEVPPEAMQLENYGVVTKARPGKFVSWKQLIPSDLTITGYGRHIENFSTPNFFMIFLEVEVNKQTGQVKVIHMLGGTDAGQVIDPATLEMQCHGGIGSASLDTALFEEHIVDPATGRPLTYNMLEYKWRTFNEFPTYDTVMLSSQFDTFMFKALGVGEISGAAAASATMQAISNAIGVEVAEYPATPNVIFKALGKM</sequence>
<dbReference type="Proteomes" id="UP000653358">
    <property type="component" value="Unassembled WGS sequence"/>
</dbReference>
<evidence type="ECO:0000313" key="5">
    <source>
        <dbReference type="Proteomes" id="UP000653358"/>
    </source>
</evidence>
<dbReference type="PANTHER" id="PTHR11908">
    <property type="entry name" value="XANTHINE DEHYDROGENASE"/>
    <property type="match status" value="1"/>
</dbReference>
<dbReference type="SMART" id="SM01008">
    <property type="entry name" value="Ald_Xan_dh_C"/>
    <property type="match status" value="1"/>
</dbReference>
<dbReference type="InterPro" id="IPR000674">
    <property type="entry name" value="Ald_Oxase/Xan_DH_a/b"/>
</dbReference>
<protein>
    <submittedName>
        <fullName evidence="4">Molybdopterin-dependent oxidoreductase</fullName>
    </submittedName>
</protein>
<keyword evidence="5" id="KW-1185">Reference proteome</keyword>
<dbReference type="InterPro" id="IPR037165">
    <property type="entry name" value="AldOxase/xan_DH_Mopterin-bd_sf"/>
</dbReference>
<dbReference type="InterPro" id="IPR016208">
    <property type="entry name" value="Ald_Oxase/xanthine_DH-like"/>
</dbReference>
<dbReference type="InterPro" id="IPR046867">
    <property type="entry name" value="AldOxase/xan_DH_MoCoBD2"/>
</dbReference>
<gene>
    <name evidence="4" type="ORF">GH807_11230</name>
</gene>
<dbReference type="Pfam" id="PF01315">
    <property type="entry name" value="Ald_Xan_dh_C"/>
    <property type="match status" value="1"/>
</dbReference>
<dbReference type="SUPFAM" id="SSF56003">
    <property type="entry name" value="Molybdenum cofactor-binding domain"/>
    <property type="match status" value="1"/>
</dbReference>
<dbReference type="Pfam" id="PF20256">
    <property type="entry name" value="MoCoBD_2"/>
    <property type="match status" value="1"/>
</dbReference>
<dbReference type="InterPro" id="IPR008274">
    <property type="entry name" value="AldOxase/xan_DH_MoCoBD1"/>
</dbReference>
<dbReference type="SUPFAM" id="SSF54665">
    <property type="entry name" value="CO dehydrogenase molybdoprotein N-domain-like"/>
    <property type="match status" value="1"/>
</dbReference>
<evidence type="ECO:0000256" key="2">
    <source>
        <dbReference type="ARBA" id="ARBA00023002"/>
    </source>
</evidence>
<reference evidence="4 5" key="1">
    <citation type="journal article" date="2020" name="mSystems">
        <title>Defining Genomic and Predicted Metabolic Features of the Acetobacterium Genus.</title>
        <authorList>
            <person name="Ross D.E."/>
            <person name="Marshall C.W."/>
            <person name="Gulliver D."/>
            <person name="May H.D."/>
            <person name="Norman R.S."/>
        </authorList>
    </citation>
    <scope>NUCLEOTIDE SEQUENCE [LARGE SCALE GENOMIC DNA]</scope>
    <source>
        <strain evidence="4 5">DSM 9173</strain>
    </source>
</reference>
<comment type="caution">
    <text evidence="4">The sequence shown here is derived from an EMBL/GenBank/DDBJ whole genome shotgun (WGS) entry which is preliminary data.</text>
</comment>
<dbReference type="InterPro" id="IPR036856">
    <property type="entry name" value="Ald_Oxase/Xan_DH_a/b_sf"/>
</dbReference>
<evidence type="ECO:0000259" key="3">
    <source>
        <dbReference type="SMART" id="SM01008"/>
    </source>
</evidence>
<dbReference type="Gene3D" id="3.30.365.10">
    <property type="entry name" value="Aldehyde oxidase/xanthine dehydrogenase, molybdopterin binding domain"/>
    <property type="match status" value="4"/>
</dbReference>
<accession>A0ABR6WMG2</accession>
<feature type="domain" description="Aldehyde oxidase/xanthine dehydrogenase a/b hammerhead" evidence="3">
    <location>
        <begin position="23"/>
        <end position="127"/>
    </location>
</feature>
<name>A0ABR6WMG2_9FIRM</name>
<keyword evidence="2" id="KW-0560">Oxidoreductase</keyword>
<dbReference type="PANTHER" id="PTHR11908:SF132">
    <property type="entry name" value="ALDEHYDE OXIDASE 1-RELATED"/>
    <property type="match status" value="1"/>
</dbReference>
<proteinExistence type="predicted"/>
<evidence type="ECO:0000313" key="4">
    <source>
        <dbReference type="EMBL" id="MBC3797617.1"/>
    </source>
</evidence>
<keyword evidence="1" id="KW-0500">Molybdenum</keyword>
<evidence type="ECO:0000256" key="1">
    <source>
        <dbReference type="ARBA" id="ARBA00022505"/>
    </source>
</evidence>
<dbReference type="Pfam" id="PF02738">
    <property type="entry name" value="MoCoBD_1"/>
    <property type="match status" value="1"/>
</dbReference>
<dbReference type="Gene3D" id="3.90.1170.50">
    <property type="entry name" value="Aldehyde oxidase/xanthine dehydrogenase, a/b hammerhead"/>
    <property type="match status" value="1"/>
</dbReference>
<dbReference type="EMBL" id="WJBB01000013">
    <property type="protein sequence ID" value="MBC3797617.1"/>
    <property type="molecule type" value="Genomic_DNA"/>
</dbReference>